<name>A0A9W8QST5_9HYPO</name>
<evidence type="ECO:0000313" key="3">
    <source>
        <dbReference type="Proteomes" id="UP001152087"/>
    </source>
</evidence>
<accession>A0A9W8QST5</accession>
<dbReference type="SUPFAM" id="SSF53474">
    <property type="entry name" value="alpha/beta-Hydrolases"/>
    <property type="match status" value="1"/>
</dbReference>
<evidence type="ECO:0000313" key="2">
    <source>
        <dbReference type="EMBL" id="KAJ4177267.1"/>
    </source>
</evidence>
<dbReference type="GO" id="GO:0006508">
    <property type="term" value="P:proteolysis"/>
    <property type="evidence" value="ECO:0007669"/>
    <property type="project" value="InterPro"/>
</dbReference>
<gene>
    <name evidence="2" type="ORF">NW755_013956</name>
</gene>
<reference evidence="2" key="1">
    <citation type="submission" date="2022-09" db="EMBL/GenBank/DDBJ databases">
        <title>Fusarium specimens isolated from Avocado Roots.</title>
        <authorList>
            <person name="Stajich J."/>
            <person name="Roper C."/>
            <person name="Heimlech-Rivalta G."/>
        </authorList>
    </citation>
    <scope>NUCLEOTIDE SEQUENCE</scope>
    <source>
        <strain evidence="2">A02</strain>
    </source>
</reference>
<dbReference type="Pfam" id="PF00326">
    <property type="entry name" value="Peptidase_S9"/>
    <property type="match status" value="1"/>
</dbReference>
<dbReference type="AlphaFoldDB" id="A0A9W8QST5"/>
<dbReference type="Gene3D" id="3.40.50.1820">
    <property type="entry name" value="alpha/beta hydrolase"/>
    <property type="match status" value="1"/>
</dbReference>
<organism evidence="2 3">
    <name type="scientific">Fusarium falciforme</name>
    <dbReference type="NCBI Taxonomy" id="195108"/>
    <lineage>
        <taxon>Eukaryota</taxon>
        <taxon>Fungi</taxon>
        <taxon>Dikarya</taxon>
        <taxon>Ascomycota</taxon>
        <taxon>Pezizomycotina</taxon>
        <taxon>Sordariomycetes</taxon>
        <taxon>Hypocreomycetidae</taxon>
        <taxon>Hypocreales</taxon>
        <taxon>Nectriaceae</taxon>
        <taxon>Fusarium</taxon>
        <taxon>Fusarium solani species complex</taxon>
    </lineage>
</organism>
<dbReference type="InterPro" id="IPR001375">
    <property type="entry name" value="Peptidase_S9_cat"/>
</dbReference>
<feature type="domain" description="Peptidase S9 prolyl oligopeptidase catalytic" evidence="1">
    <location>
        <begin position="68"/>
        <end position="141"/>
    </location>
</feature>
<comment type="caution">
    <text evidence="2">The sequence shown here is derived from an EMBL/GenBank/DDBJ whole genome shotgun (WGS) entry which is preliminary data.</text>
</comment>
<dbReference type="GO" id="GO:0008236">
    <property type="term" value="F:serine-type peptidase activity"/>
    <property type="evidence" value="ECO:0007669"/>
    <property type="project" value="InterPro"/>
</dbReference>
<dbReference type="EMBL" id="JAOQAV010000116">
    <property type="protein sequence ID" value="KAJ4177267.1"/>
    <property type="molecule type" value="Genomic_DNA"/>
</dbReference>
<dbReference type="InterPro" id="IPR029058">
    <property type="entry name" value="AB_hydrolase_fold"/>
</dbReference>
<proteinExistence type="predicted"/>
<sequence length="161" mass="17892">MKYFQDDFYQTPNPALNKIPAFEKAFLDQIYEDVPPPKASAPPMGPKGPDFSRYRAAWLFDSVKHGTYMKAMVPDGQYDKVDPSAIFSASFPPTYIIHGGADTGVDPKFSQRAHAELKEKGVETELVVVEGAAHGFDHGAKPGDEKFEIVVKGFKFLRDHV</sequence>
<evidence type="ECO:0000259" key="1">
    <source>
        <dbReference type="Pfam" id="PF00326"/>
    </source>
</evidence>
<dbReference type="Proteomes" id="UP001152087">
    <property type="component" value="Unassembled WGS sequence"/>
</dbReference>
<protein>
    <recommendedName>
        <fullName evidence="1">Peptidase S9 prolyl oligopeptidase catalytic domain-containing protein</fullName>
    </recommendedName>
</protein>
<keyword evidence="3" id="KW-1185">Reference proteome</keyword>